<dbReference type="AlphaFoldDB" id="A0A0N4X447"/>
<dbReference type="OMA" id="CLECHIL"/>
<evidence type="ECO:0000313" key="1">
    <source>
        <dbReference type="WBParaSite" id="HPLM_0001913901-mRNA-1"/>
    </source>
</evidence>
<protein>
    <submittedName>
        <fullName evidence="1">Saposin B-type domain-containing protein</fullName>
    </submittedName>
</protein>
<organism evidence="1">
    <name type="scientific">Haemonchus placei</name>
    <name type="common">Barber's pole worm</name>
    <dbReference type="NCBI Taxonomy" id="6290"/>
    <lineage>
        <taxon>Eukaryota</taxon>
        <taxon>Metazoa</taxon>
        <taxon>Ecdysozoa</taxon>
        <taxon>Nematoda</taxon>
        <taxon>Chromadorea</taxon>
        <taxon>Rhabditida</taxon>
        <taxon>Rhabditina</taxon>
        <taxon>Rhabditomorpha</taxon>
        <taxon>Strongyloidea</taxon>
        <taxon>Trichostrongylidae</taxon>
        <taxon>Haemonchus</taxon>
    </lineage>
</organism>
<proteinExistence type="predicted"/>
<sequence length="129" mass="15191">LHHVVFSVVETSALMSLSFTETILFRSPKIEDAVDLCRRCLESICFNDTSLQHSDRSKGVKKSIQELMACLRQYPLYRMIHIAIACDRLDLFTDSNIQYMNTEYKPFKRRFSEQRYGDDCFLCYTVLNR</sequence>
<dbReference type="WBParaSite" id="HPLM_0001913901-mRNA-1">
    <property type="protein sequence ID" value="HPLM_0001913901-mRNA-1"/>
    <property type="gene ID" value="HPLM_0001913901"/>
</dbReference>
<name>A0A0N4X447_HAEPC</name>
<accession>A0A0N4X447</accession>
<reference evidence="1" key="1">
    <citation type="submission" date="2017-02" db="UniProtKB">
        <authorList>
            <consortium name="WormBaseParasite"/>
        </authorList>
    </citation>
    <scope>IDENTIFICATION</scope>
</reference>